<proteinExistence type="predicted"/>
<dbReference type="InterPro" id="IPR015943">
    <property type="entry name" value="WD40/YVTN_repeat-like_dom_sf"/>
</dbReference>
<dbReference type="Gene3D" id="2.130.10.10">
    <property type="entry name" value="YVTN repeat-like/Quinoprotein amine dehydrogenase"/>
    <property type="match status" value="1"/>
</dbReference>
<feature type="non-terminal residue" evidence="1">
    <location>
        <position position="479"/>
    </location>
</feature>
<dbReference type="Proteomes" id="UP000004810">
    <property type="component" value="Unassembled WGS sequence"/>
</dbReference>
<name>J9F6M8_WUCBA</name>
<reference evidence="2" key="1">
    <citation type="submission" date="2012-08" db="EMBL/GenBank/DDBJ databases">
        <title>The Genome Sequence of Wuchereria bancrofti.</title>
        <authorList>
            <person name="Nutman T.B."/>
            <person name="Fink D.L."/>
            <person name="Russ C."/>
            <person name="Young S."/>
            <person name="Zeng Q."/>
            <person name="Koehrsen M."/>
            <person name="Alvarado L."/>
            <person name="Berlin A."/>
            <person name="Chapman S.B."/>
            <person name="Chen Z."/>
            <person name="Freedman E."/>
            <person name="Gellesch M."/>
            <person name="Goldberg J."/>
            <person name="Griggs A."/>
            <person name="Gujja S."/>
            <person name="Heilman E.R."/>
            <person name="Heiman D."/>
            <person name="Hepburn T."/>
            <person name="Howarth C."/>
            <person name="Jen D."/>
            <person name="Larson L."/>
            <person name="Lewis B."/>
            <person name="Mehta T."/>
            <person name="Park D."/>
            <person name="Pearson M."/>
            <person name="Roberts A."/>
            <person name="Saif S."/>
            <person name="Shea T."/>
            <person name="Shenoy N."/>
            <person name="Sisk P."/>
            <person name="Stolte C."/>
            <person name="Sykes S."/>
            <person name="Walk T."/>
            <person name="White J."/>
            <person name="Yandava C."/>
            <person name="Haas B."/>
            <person name="Henn M.R."/>
            <person name="Nusbaum C."/>
            <person name="Birren B."/>
        </authorList>
    </citation>
    <scope>NUCLEOTIDE SEQUENCE [LARGE SCALE GENOMIC DNA]</scope>
    <source>
        <strain evidence="2">NA</strain>
    </source>
</reference>
<dbReference type="InterPro" id="IPR036322">
    <property type="entry name" value="WD40_repeat_dom_sf"/>
</dbReference>
<protein>
    <submittedName>
        <fullName evidence="1">Uncharacterized protein</fullName>
    </submittedName>
</protein>
<dbReference type="EMBL" id="ADBV01001278">
    <property type="protein sequence ID" value="EJW85172.1"/>
    <property type="molecule type" value="Genomic_DNA"/>
</dbReference>
<dbReference type="AlphaFoldDB" id="J9F6M8"/>
<accession>J9F6M8</accession>
<organism evidence="1 2">
    <name type="scientific">Wuchereria bancrofti</name>
    <dbReference type="NCBI Taxonomy" id="6293"/>
    <lineage>
        <taxon>Eukaryota</taxon>
        <taxon>Metazoa</taxon>
        <taxon>Ecdysozoa</taxon>
        <taxon>Nematoda</taxon>
        <taxon>Chromadorea</taxon>
        <taxon>Rhabditida</taxon>
        <taxon>Spirurina</taxon>
        <taxon>Spiruromorpha</taxon>
        <taxon>Filarioidea</taxon>
        <taxon>Onchocercidae</taxon>
        <taxon>Wuchereria</taxon>
    </lineage>
</organism>
<dbReference type="SUPFAM" id="SSF50978">
    <property type="entry name" value="WD40 repeat-like"/>
    <property type="match status" value="1"/>
</dbReference>
<evidence type="ECO:0000313" key="2">
    <source>
        <dbReference type="Proteomes" id="UP000004810"/>
    </source>
</evidence>
<gene>
    <name evidence="1" type="ORF">WUBG_03913</name>
</gene>
<sequence length="479" mass="53775">MFRDVRWLSSRRQQFVALSAEQMAFYEDVGEVRPKLLQCLPFNQTNELDHLQCFDLSPLSDEALALGYANGRVVVTKVAAEPDISSLDDTVETMEFVCDMPKPVAFLNFSSVTDTYLAACLEGGRSQDYTICVFDISNPKLHVFSVNCNERVMDLTWLRNDPSILCLGCSRSMKFFDIREGARPVCSVSVSNQVRSISAGDVHFCIASIIDDFKKNDTGAVKILWNPHSPSCLSCFRRNSRVVTELISPCESILEDHSIIEIPSFPMSDTIDLVQGGFRGIRYSEDIVSMKLSHPYLQLNYKFFGISRVSGFTWHPENCNRLLVVAPDGGRGAFEVRLATVNKFVTGDYSSQGFVAHASGNQLYVRNADPVVTDELADISFIMKSRAAKNFGSPSSTTLEAYTRSCKEIIDCCPYSTSEVKWLWKWIRHMINIMDWKPCVYGTLFPGVMNIMQHGLDPDKDELTTEQIFVSDPLLGHIA</sequence>
<comment type="caution">
    <text evidence="1">The sequence shown here is derived from an EMBL/GenBank/DDBJ whole genome shotgun (WGS) entry which is preliminary data.</text>
</comment>
<evidence type="ECO:0000313" key="1">
    <source>
        <dbReference type="EMBL" id="EJW85172.1"/>
    </source>
</evidence>